<organism evidence="2 3">
    <name type="scientific">Xylaria grammica</name>
    <dbReference type="NCBI Taxonomy" id="363999"/>
    <lineage>
        <taxon>Eukaryota</taxon>
        <taxon>Fungi</taxon>
        <taxon>Dikarya</taxon>
        <taxon>Ascomycota</taxon>
        <taxon>Pezizomycotina</taxon>
        <taxon>Sordariomycetes</taxon>
        <taxon>Xylariomycetidae</taxon>
        <taxon>Xylariales</taxon>
        <taxon>Xylariaceae</taxon>
        <taxon>Xylaria</taxon>
    </lineage>
</organism>
<keyword evidence="3" id="KW-1185">Reference proteome</keyword>
<evidence type="ECO:0000313" key="3">
    <source>
        <dbReference type="Proteomes" id="UP000286045"/>
    </source>
</evidence>
<protein>
    <recommendedName>
        <fullName evidence="1">DUF7708 domain-containing protein</fullName>
    </recommendedName>
</protein>
<reference evidence="2 3" key="1">
    <citation type="submission" date="2018-12" db="EMBL/GenBank/DDBJ databases">
        <title>Draft genome sequence of Xylaria grammica IHI A82.</title>
        <authorList>
            <person name="Buettner E."/>
            <person name="Kellner H."/>
        </authorList>
    </citation>
    <scope>NUCLEOTIDE SEQUENCE [LARGE SCALE GENOMIC DNA]</scope>
    <source>
        <strain evidence="2 3">IHI A82</strain>
    </source>
</reference>
<dbReference type="Pfam" id="PF24809">
    <property type="entry name" value="DUF7708"/>
    <property type="match status" value="1"/>
</dbReference>
<sequence length="243" mass="28450">MLENLDQHIQATKHSKIDFYSRKLGAFTSTLTPYFDVISTFVQVKPEVLGGLWGSVLLVLKLGSNYHGFFENMVQMLEDISNSLPQYGDAVDIRRSRTLIIQDRLQKSPSLEYANIFEFCRQVLVMLNLSSRRSKWRHRVGFLGDVIWRPFEDRFRELLERLARHKAVFEYEMRLQGQKMLNRIHHDQARLNTMYENIQKALHEGFQEVKQFPDLATMAKFKKDLGEGPSFFILVSHLLPDPT</sequence>
<dbReference type="EMBL" id="RYZI01000559">
    <property type="protein sequence ID" value="RWA04505.1"/>
    <property type="molecule type" value="Genomic_DNA"/>
</dbReference>
<dbReference type="InterPro" id="IPR056125">
    <property type="entry name" value="DUF7708"/>
</dbReference>
<feature type="domain" description="DUF7708" evidence="1">
    <location>
        <begin position="24"/>
        <end position="166"/>
    </location>
</feature>
<dbReference type="AlphaFoldDB" id="A0A439CQR4"/>
<evidence type="ECO:0000259" key="1">
    <source>
        <dbReference type="Pfam" id="PF24809"/>
    </source>
</evidence>
<dbReference type="Proteomes" id="UP000286045">
    <property type="component" value="Unassembled WGS sequence"/>
</dbReference>
<accession>A0A439CQR4</accession>
<name>A0A439CQR4_9PEZI</name>
<proteinExistence type="predicted"/>
<gene>
    <name evidence="2" type="ORF">EKO27_g10601</name>
</gene>
<comment type="caution">
    <text evidence="2">The sequence shown here is derived from an EMBL/GenBank/DDBJ whole genome shotgun (WGS) entry which is preliminary data.</text>
</comment>
<evidence type="ECO:0000313" key="2">
    <source>
        <dbReference type="EMBL" id="RWA04505.1"/>
    </source>
</evidence>